<reference evidence="2 3" key="1">
    <citation type="journal article" date="2012" name="J. Bacteriol.">
        <title>Complete Genome Sequence of Paenibacillus mucilaginosus 3016, a Bacterium Functional as Microbial Fertilizer.</title>
        <authorList>
            <person name="Ma M."/>
            <person name="Wang Z."/>
            <person name="Li L."/>
            <person name="Jiang X."/>
            <person name="Guan D."/>
            <person name="Cao F."/>
            <person name="Chen H."/>
            <person name="Wang X."/>
            <person name="Shen D."/>
            <person name="Du B."/>
            <person name="Li J."/>
        </authorList>
    </citation>
    <scope>NUCLEOTIDE SEQUENCE [LARGE SCALE GENOMIC DNA]</scope>
    <source>
        <strain evidence="2 3">3016</strain>
    </source>
</reference>
<sequence>MGVALSFFSLLSMRQDQTQKQPPIRSHYTNLDGGTS</sequence>
<name>H6N953_9BACL</name>
<proteinExistence type="predicted"/>
<keyword evidence="3" id="KW-1185">Reference proteome</keyword>
<dbReference type="KEGG" id="pmq:PM3016_851"/>
<protein>
    <submittedName>
        <fullName evidence="2">Uncharacterized protein</fullName>
    </submittedName>
</protein>
<evidence type="ECO:0000313" key="2">
    <source>
        <dbReference type="EMBL" id="AFC27799.1"/>
    </source>
</evidence>
<accession>H6N953</accession>
<organism evidence="2 3">
    <name type="scientific">Paenibacillus mucilaginosus 3016</name>
    <dbReference type="NCBI Taxonomy" id="1116391"/>
    <lineage>
        <taxon>Bacteria</taxon>
        <taxon>Bacillati</taxon>
        <taxon>Bacillota</taxon>
        <taxon>Bacilli</taxon>
        <taxon>Bacillales</taxon>
        <taxon>Paenibacillaceae</taxon>
        <taxon>Paenibacillus</taxon>
    </lineage>
</organism>
<evidence type="ECO:0000256" key="1">
    <source>
        <dbReference type="SAM" id="MobiDB-lite"/>
    </source>
</evidence>
<gene>
    <name evidence="2" type="ORF">PM3016_851</name>
</gene>
<dbReference type="AlphaFoldDB" id="H6N953"/>
<evidence type="ECO:0000313" key="3">
    <source>
        <dbReference type="Proteomes" id="UP000007523"/>
    </source>
</evidence>
<dbReference type="HOGENOM" id="CLU_3357418_0_0_9"/>
<dbReference type="EMBL" id="CP003235">
    <property type="protein sequence ID" value="AFC27799.1"/>
    <property type="molecule type" value="Genomic_DNA"/>
</dbReference>
<dbReference type="Proteomes" id="UP000007523">
    <property type="component" value="Chromosome"/>
</dbReference>
<feature type="region of interest" description="Disordered" evidence="1">
    <location>
        <begin position="15"/>
        <end position="36"/>
    </location>
</feature>